<feature type="chain" id="PRO_5037124079" evidence="2">
    <location>
        <begin position="22"/>
        <end position="764"/>
    </location>
</feature>
<feature type="region of interest" description="Disordered" evidence="1">
    <location>
        <begin position="44"/>
        <end position="108"/>
    </location>
</feature>
<feature type="compositionally biased region" description="Low complexity" evidence="1">
    <location>
        <begin position="294"/>
        <end position="316"/>
    </location>
</feature>
<feature type="compositionally biased region" description="Acidic residues" evidence="1">
    <location>
        <begin position="465"/>
        <end position="475"/>
    </location>
</feature>
<evidence type="ECO:0000313" key="4">
    <source>
        <dbReference type="Proteomes" id="UP000244811"/>
    </source>
</evidence>
<protein>
    <submittedName>
        <fullName evidence="3">Uncharacterized protein</fullName>
    </submittedName>
</protein>
<dbReference type="PROSITE" id="PS51257">
    <property type="entry name" value="PROKAR_LIPOPROTEIN"/>
    <property type="match status" value="1"/>
</dbReference>
<dbReference type="AlphaFoldDB" id="A0A976XJL4"/>
<feature type="region of interest" description="Disordered" evidence="1">
    <location>
        <begin position="210"/>
        <end position="539"/>
    </location>
</feature>
<feature type="compositionally biased region" description="Polar residues" evidence="1">
    <location>
        <begin position="509"/>
        <end position="527"/>
    </location>
</feature>
<feature type="compositionally biased region" description="Basic and acidic residues" evidence="1">
    <location>
        <begin position="630"/>
        <end position="640"/>
    </location>
</feature>
<feature type="compositionally biased region" description="Low complexity" evidence="1">
    <location>
        <begin position="367"/>
        <end position="388"/>
    </location>
</feature>
<feature type="compositionally biased region" description="Low complexity" evidence="1">
    <location>
        <begin position="74"/>
        <end position="86"/>
    </location>
</feature>
<sequence>MLITKCLLLVLFLYGKNTVKTTDKSVVPSPGFVACDDSECKTGGSDSGLSFGNEVNGDDDGLTASGDNEGDGSTGNDGSTSGTANGANGTSSGLASPTGKLKLYKDDPDGNKVEIKTTECYEDQYLGNFTYAFKKDVKCTLVKFGDKDVWKKGDKQVDEPRSVTYDSVLGEVTVRDADNSVHFGKETDTGKWKHVVTIPRTKMAMVDKRAETVPKSHYAASTDTPESHEASEEAEEGSTVASPEAGSDNEVGTDAGLRGTPAPTEASEEADKGSIVASPEDGGTNESSAVPAEGASSGDASTDADGSSASASGDASWTAGPGAGSTTGDGSVQPAEQDESSKDAKEGDSTTPEDKDGSSTQPESEDSTQTGSGNGSGQSADAGSSGEAGEAKSPDGQSTKEASELTDPGSTAGEGEDAKSGGWTSGSVQGGSASPPPADGGSGTDTSGGEGTQTADGSADKGAGEDTETGGEGEDGSSQPSSGAPTSGGTDLTGGGDGSLATPPGSPASDGTSATPGQDGTATSPTAGVTEPETKTGVELSLKATAGTNEFDYNKDGNTVTYTAKDGFGFSSVKTKTGGSSCGSSCGGSDVTIWDAKDASEYAGKVVLNGKGQKEKIVTIHMPDGTTKSYKKDGKNKPWREYSGPLPSTGQSDGTQRIELLKADPNDSNKTIEIATSEYNVKSIGDDHLYRFNDGVNCILLKIDGKEVWKHDSSKHSGKYPKVMNVKKKYPIPNLAMGGVCKGQEHVNITCESGSQPAVYKAGT</sequence>
<dbReference type="InterPro" id="IPR007480">
    <property type="entry name" value="DUF529"/>
</dbReference>
<accession>A0A976XJL4</accession>
<feature type="signal peptide" evidence="2">
    <location>
        <begin position="1"/>
        <end position="21"/>
    </location>
</feature>
<evidence type="ECO:0000256" key="1">
    <source>
        <dbReference type="SAM" id="MobiDB-lite"/>
    </source>
</evidence>
<organism evidence="3 4">
    <name type="scientific">Theileria orientalis</name>
    <dbReference type="NCBI Taxonomy" id="68886"/>
    <lineage>
        <taxon>Eukaryota</taxon>
        <taxon>Sar</taxon>
        <taxon>Alveolata</taxon>
        <taxon>Apicomplexa</taxon>
        <taxon>Aconoidasida</taxon>
        <taxon>Piroplasmida</taxon>
        <taxon>Theileriidae</taxon>
        <taxon>Theileria</taxon>
    </lineage>
</organism>
<dbReference type="EMBL" id="CP056071">
    <property type="protein sequence ID" value="UVC50023.1"/>
    <property type="molecule type" value="Genomic_DNA"/>
</dbReference>
<dbReference type="Pfam" id="PF04385">
    <property type="entry name" value="FAINT"/>
    <property type="match status" value="3"/>
</dbReference>
<name>A0A976XJL4_THEOR</name>
<dbReference type="Proteomes" id="UP000244811">
    <property type="component" value="Chromosome 2"/>
</dbReference>
<proteinExistence type="predicted"/>
<evidence type="ECO:0000313" key="3">
    <source>
        <dbReference type="EMBL" id="UVC50023.1"/>
    </source>
</evidence>
<reference evidence="3" key="1">
    <citation type="submission" date="2022-07" db="EMBL/GenBank/DDBJ databases">
        <title>Evaluation of T. orientalis genome assembly methods using nanopore sequencing and analysis of variation between genomes.</title>
        <authorList>
            <person name="Yam J."/>
            <person name="Micallef M.L."/>
            <person name="Liu M."/>
            <person name="Djordjevic S.P."/>
            <person name="Bogema D.R."/>
            <person name="Jenkins C."/>
        </authorList>
    </citation>
    <scope>NUCLEOTIDE SEQUENCE</scope>
    <source>
        <strain evidence="3">Goon Nure</strain>
    </source>
</reference>
<evidence type="ECO:0000256" key="2">
    <source>
        <dbReference type="SAM" id="SignalP"/>
    </source>
</evidence>
<feature type="region of interest" description="Disordered" evidence="1">
    <location>
        <begin position="624"/>
        <end position="653"/>
    </location>
</feature>
<gene>
    <name evidence="3" type="ORF">MACK_003646</name>
</gene>
<feature type="compositionally biased region" description="Gly residues" evidence="1">
    <location>
        <begin position="440"/>
        <end position="451"/>
    </location>
</feature>
<keyword evidence="2" id="KW-0732">Signal</keyword>
<feature type="compositionally biased region" description="Basic and acidic residues" evidence="1">
    <location>
        <begin position="339"/>
        <end position="357"/>
    </location>
</feature>